<feature type="region of interest" description="Disordered" evidence="1">
    <location>
        <begin position="25"/>
        <end position="52"/>
    </location>
</feature>
<feature type="signal peptide" evidence="2">
    <location>
        <begin position="1"/>
        <end position="18"/>
    </location>
</feature>
<dbReference type="AlphaFoldDB" id="A0A9Q9DQX5"/>
<name>A0A9Q9DQX5_CURCL</name>
<feature type="compositionally biased region" description="Basic residues" evidence="1">
    <location>
        <begin position="38"/>
        <end position="47"/>
    </location>
</feature>
<evidence type="ECO:0000313" key="3">
    <source>
        <dbReference type="EMBL" id="USP75505.1"/>
    </source>
</evidence>
<accession>A0A9Q9DQX5</accession>
<evidence type="ECO:0000256" key="2">
    <source>
        <dbReference type="SAM" id="SignalP"/>
    </source>
</evidence>
<dbReference type="OrthoDB" id="3783411at2759"/>
<evidence type="ECO:0000313" key="4">
    <source>
        <dbReference type="Proteomes" id="UP001056012"/>
    </source>
</evidence>
<keyword evidence="4" id="KW-1185">Reference proteome</keyword>
<sequence>MHLPTVLTALLFTTATLASPYAWAEPQSNVPSSASSRKPNRTHHRHEKTPTFRQPCKCADPIVPMNLLDENEKCMMKYAAAMGCYLSSKGGCPSPAPACGLGPLPGSPMM</sequence>
<keyword evidence="2" id="KW-0732">Signal</keyword>
<feature type="chain" id="PRO_5040123232" evidence="2">
    <location>
        <begin position="19"/>
        <end position="110"/>
    </location>
</feature>
<protein>
    <submittedName>
        <fullName evidence="3">Uncharacterized protein</fullName>
    </submittedName>
</protein>
<gene>
    <name evidence="3" type="ORF">yc1106_02779</name>
</gene>
<reference evidence="3" key="1">
    <citation type="submission" date="2021-12" db="EMBL/GenBank/DDBJ databases">
        <title>Curvularia clavata genome.</title>
        <authorList>
            <person name="Cao Y."/>
        </authorList>
    </citation>
    <scope>NUCLEOTIDE SEQUENCE</scope>
    <source>
        <strain evidence="3">Yc1106</strain>
    </source>
</reference>
<dbReference type="VEuPathDB" id="FungiDB:yc1106_02779"/>
<evidence type="ECO:0000256" key="1">
    <source>
        <dbReference type="SAM" id="MobiDB-lite"/>
    </source>
</evidence>
<feature type="compositionally biased region" description="Polar residues" evidence="1">
    <location>
        <begin position="26"/>
        <end position="37"/>
    </location>
</feature>
<dbReference type="Proteomes" id="UP001056012">
    <property type="component" value="Chromosome 2"/>
</dbReference>
<organism evidence="3 4">
    <name type="scientific">Curvularia clavata</name>
    <dbReference type="NCBI Taxonomy" id="95742"/>
    <lineage>
        <taxon>Eukaryota</taxon>
        <taxon>Fungi</taxon>
        <taxon>Dikarya</taxon>
        <taxon>Ascomycota</taxon>
        <taxon>Pezizomycotina</taxon>
        <taxon>Dothideomycetes</taxon>
        <taxon>Pleosporomycetidae</taxon>
        <taxon>Pleosporales</taxon>
        <taxon>Pleosporineae</taxon>
        <taxon>Pleosporaceae</taxon>
        <taxon>Curvularia</taxon>
    </lineage>
</organism>
<dbReference type="EMBL" id="CP089275">
    <property type="protein sequence ID" value="USP75505.1"/>
    <property type="molecule type" value="Genomic_DNA"/>
</dbReference>
<proteinExistence type="predicted"/>